<evidence type="ECO:0000256" key="10">
    <source>
        <dbReference type="ARBA" id="ARBA00049187"/>
    </source>
</evidence>
<feature type="binding site" evidence="12">
    <location>
        <begin position="182"/>
        <end position="189"/>
    </location>
    <ligand>
        <name>NAD(+)</name>
        <dbReference type="ChEBI" id="CHEBI:57540"/>
    </ligand>
</feature>
<reference evidence="17 18" key="1">
    <citation type="submission" date="2016-09" db="EMBL/GenBank/DDBJ databases">
        <title>Draft genome sequence for the type strain of Desulfuribacillus alkaliarsenatis AHT28, an obligately anaerobic, sulfidogenic bacterium isolated from Russian soda lake sediments.</title>
        <authorList>
            <person name="Abin C.A."/>
            <person name="Hollibaugh J.T."/>
        </authorList>
    </citation>
    <scope>NUCLEOTIDE SEQUENCE [LARGE SCALE GENOMIC DNA]</scope>
    <source>
        <strain evidence="17 18">AHT28</strain>
    </source>
</reference>
<evidence type="ECO:0000313" key="18">
    <source>
        <dbReference type="Proteomes" id="UP000094296"/>
    </source>
</evidence>
<dbReference type="OrthoDB" id="9800167at2"/>
<dbReference type="GO" id="GO:0050660">
    <property type="term" value="F:flavin adenine dinucleotide binding"/>
    <property type="evidence" value="ECO:0007669"/>
    <property type="project" value="InterPro"/>
</dbReference>
<evidence type="ECO:0000256" key="8">
    <source>
        <dbReference type="ARBA" id="ARBA00023157"/>
    </source>
</evidence>
<dbReference type="PROSITE" id="PS00076">
    <property type="entry name" value="PYRIDINE_REDOX_1"/>
    <property type="match status" value="1"/>
</dbReference>
<evidence type="ECO:0000256" key="2">
    <source>
        <dbReference type="ARBA" id="ARBA00012608"/>
    </source>
</evidence>
<dbReference type="Pfam" id="PF07992">
    <property type="entry name" value="Pyr_redox_2"/>
    <property type="match status" value="1"/>
</dbReference>
<dbReference type="InterPro" id="IPR016156">
    <property type="entry name" value="FAD/NAD-linked_Rdtase_dimer_sf"/>
</dbReference>
<dbReference type="NCBIfam" id="TIGR01350">
    <property type="entry name" value="lipoamide_DH"/>
    <property type="match status" value="1"/>
</dbReference>
<evidence type="ECO:0000256" key="3">
    <source>
        <dbReference type="ARBA" id="ARBA00016961"/>
    </source>
</evidence>
<comment type="similarity">
    <text evidence="1 14">Belongs to the class-I pyridine nucleotide-disulfide oxidoreductase family.</text>
</comment>
<evidence type="ECO:0000256" key="9">
    <source>
        <dbReference type="ARBA" id="ARBA00023284"/>
    </source>
</evidence>
<feature type="binding site" evidence="12">
    <location>
        <position position="205"/>
    </location>
    <ligand>
        <name>NAD(+)</name>
        <dbReference type="ChEBI" id="CHEBI:57540"/>
    </ligand>
</feature>
<keyword evidence="18" id="KW-1185">Reference proteome</keyword>
<dbReference type="Pfam" id="PF02852">
    <property type="entry name" value="Pyr_redox_dim"/>
    <property type="match status" value="1"/>
</dbReference>
<dbReference type="Gene3D" id="3.50.50.60">
    <property type="entry name" value="FAD/NAD(P)-binding domain"/>
    <property type="match status" value="2"/>
</dbReference>
<keyword evidence="5 12" id="KW-0274">FAD</keyword>
<dbReference type="InterPro" id="IPR050151">
    <property type="entry name" value="Class-I_Pyr_Nuc-Dis_Oxidored"/>
</dbReference>
<feature type="binding site" evidence="12">
    <location>
        <position position="55"/>
    </location>
    <ligand>
        <name>FAD</name>
        <dbReference type="ChEBI" id="CHEBI:57692"/>
    </ligand>
</feature>
<evidence type="ECO:0000256" key="6">
    <source>
        <dbReference type="ARBA" id="ARBA00023002"/>
    </source>
</evidence>
<dbReference type="InterPro" id="IPR006258">
    <property type="entry name" value="Lipoamide_DH"/>
</dbReference>
<dbReference type="PRINTS" id="PR00368">
    <property type="entry name" value="FADPNR"/>
</dbReference>
<dbReference type="Proteomes" id="UP000094296">
    <property type="component" value="Unassembled WGS sequence"/>
</dbReference>
<dbReference type="PANTHER" id="PTHR22912:SF160">
    <property type="entry name" value="DIHYDROLIPOYL DEHYDROGENASE"/>
    <property type="match status" value="1"/>
</dbReference>
<sequence length="467" mass="49977">MDQQNSRSIELLVIGSGPGGYVAAIRAAQLGKNVIVVEKENIGGVCLNRGCIPSKALVSAAHKYNDFKHVQELGINIEQLSIDFEKTQAWKQNVINSLADGVRKLFKKYNIELVHGEATFINNTEVRVFSKDTSMHISFDSCIIAAGSRPIEIPTLPFSKTVLSSTEALSLNTIPKSMIVVGGGYVGIELSQVYAKFGTSITILEGASSILPGFDARLVSFVKRNLKKANVEVYTNATASSVNVHDNLTTVNFTAKDKEQTIAAEYVLVTVGRRPNTDSLGLDNTSVKVNDKGFIVVDKQGRSSVNNIFAIGDVVSGLALAHKASYEAKIAAEAVAGMASEVNYRTIPSIVFSDPELASVGMTEKEAKEQGLDTVIGRFSYGANGRALAMNEPEGSITIVADKSTKIILGAQIVGVEASNLIAELAVAVENQMHLEDIAETIHAHPTLSEMIMEAAEVALEKGVHTI</sequence>
<gene>
    <name evidence="17" type="ORF">BHF68_02690</name>
</gene>
<dbReference type="RefSeq" id="WP_069642080.1">
    <property type="nucleotide sequence ID" value="NZ_MIJE01000001.1"/>
</dbReference>
<dbReference type="FunFam" id="3.30.390.30:FF:000001">
    <property type="entry name" value="Dihydrolipoyl dehydrogenase"/>
    <property type="match status" value="1"/>
</dbReference>
<keyword evidence="12" id="KW-0547">Nucleotide-binding</keyword>
<evidence type="ECO:0000259" key="16">
    <source>
        <dbReference type="Pfam" id="PF07992"/>
    </source>
</evidence>
<accession>A0A1E5G5X1</accession>
<dbReference type="EC" id="1.8.1.4" evidence="2 14"/>
<proteinExistence type="inferred from homology"/>
<dbReference type="InterPro" id="IPR023753">
    <property type="entry name" value="FAD/NAD-binding_dom"/>
</dbReference>
<feature type="active site" description="Proton acceptor" evidence="11">
    <location>
        <position position="445"/>
    </location>
</feature>
<dbReference type="PANTHER" id="PTHR22912">
    <property type="entry name" value="DISULFIDE OXIDOREDUCTASE"/>
    <property type="match status" value="1"/>
</dbReference>
<keyword evidence="8" id="KW-1015">Disulfide bond</keyword>
<dbReference type="PRINTS" id="PR00411">
    <property type="entry name" value="PNDRDTASEI"/>
</dbReference>
<dbReference type="AlphaFoldDB" id="A0A1E5G5X1"/>
<dbReference type="PIRSF" id="PIRSF000350">
    <property type="entry name" value="Mercury_reductase_MerA"/>
    <property type="match status" value="1"/>
</dbReference>
<feature type="binding site" evidence="12">
    <location>
        <position position="272"/>
    </location>
    <ligand>
        <name>NAD(+)</name>
        <dbReference type="ChEBI" id="CHEBI:57540"/>
    </ligand>
</feature>
<dbReference type="InterPro" id="IPR004099">
    <property type="entry name" value="Pyr_nucl-diS_OxRdtase_dimer"/>
</dbReference>
<dbReference type="InterPro" id="IPR036188">
    <property type="entry name" value="FAD/NAD-bd_sf"/>
</dbReference>
<evidence type="ECO:0000256" key="14">
    <source>
        <dbReference type="RuleBase" id="RU003692"/>
    </source>
</evidence>
<comment type="catalytic activity">
    <reaction evidence="10 14">
        <text>N(6)-[(R)-dihydrolipoyl]-L-lysyl-[protein] + NAD(+) = N(6)-[(R)-lipoyl]-L-lysyl-[protein] + NADH + H(+)</text>
        <dbReference type="Rhea" id="RHEA:15045"/>
        <dbReference type="Rhea" id="RHEA-COMP:10474"/>
        <dbReference type="Rhea" id="RHEA-COMP:10475"/>
        <dbReference type="ChEBI" id="CHEBI:15378"/>
        <dbReference type="ChEBI" id="CHEBI:57540"/>
        <dbReference type="ChEBI" id="CHEBI:57945"/>
        <dbReference type="ChEBI" id="CHEBI:83099"/>
        <dbReference type="ChEBI" id="CHEBI:83100"/>
        <dbReference type="EC" id="1.8.1.4"/>
    </reaction>
</comment>
<evidence type="ECO:0000256" key="12">
    <source>
        <dbReference type="PIRSR" id="PIRSR000350-3"/>
    </source>
</evidence>
<evidence type="ECO:0000256" key="11">
    <source>
        <dbReference type="PIRSR" id="PIRSR000350-2"/>
    </source>
</evidence>
<keyword evidence="6 14" id="KW-0560">Oxidoreductase</keyword>
<keyword evidence="7 12" id="KW-0520">NAD</keyword>
<dbReference type="SUPFAM" id="SSF51905">
    <property type="entry name" value="FAD/NAD(P)-binding domain"/>
    <property type="match status" value="1"/>
</dbReference>
<dbReference type="SUPFAM" id="SSF55424">
    <property type="entry name" value="FAD/NAD-linked reductases, dimerisation (C-terminal) domain"/>
    <property type="match status" value="1"/>
</dbReference>
<protein>
    <recommendedName>
        <fullName evidence="3 14">Dihydrolipoyl dehydrogenase</fullName>
        <ecNumber evidence="2 14">1.8.1.4</ecNumber>
    </recommendedName>
</protein>
<evidence type="ECO:0000256" key="1">
    <source>
        <dbReference type="ARBA" id="ARBA00007532"/>
    </source>
</evidence>
<dbReference type="GO" id="GO:0006103">
    <property type="term" value="P:2-oxoglutarate metabolic process"/>
    <property type="evidence" value="ECO:0007669"/>
    <property type="project" value="TreeGrafter"/>
</dbReference>
<dbReference type="GO" id="GO:0004148">
    <property type="term" value="F:dihydrolipoyl dehydrogenase (NADH) activity"/>
    <property type="evidence" value="ECO:0007669"/>
    <property type="project" value="UniProtKB-EC"/>
</dbReference>
<feature type="domain" description="FAD/NAD(P)-binding" evidence="16">
    <location>
        <begin position="11"/>
        <end position="328"/>
    </location>
</feature>
<feature type="binding site" evidence="12">
    <location>
        <position position="313"/>
    </location>
    <ligand>
        <name>FAD</name>
        <dbReference type="ChEBI" id="CHEBI:57692"/>
    </ligand>
</feature>
<evidence type="ECO:0000256" key="4">
    <source>
        <dbReference type="ARBA" id="ARBA00022630"/>
    </source>
</evidence>
<evidence type="ECO:0000256" key="13">
    <source>
        <dbReference type="PIRSR" id="PIRSR000350-4"/>
    </source>
</evidence>
<keyword evidence="9 14" id="KW-0676">Redox-active center</keyword>
<dbReference type="InterPro" id="IPR001100">
    <property type="entry name" value="Pyr_nuc-diS_OxRdtase"/>
</dbReference>
<evidence type="ECO:0000313" key="17">
    <source>
        <dbReference type="EMBL" id="OEF98588.1"/>
    </source>
</evidence>
<dbReference type="STRING" id="766136.BHF68_02690"/>
<comment type="cofactor">
    <cofactor evidence="12 14">
        <name>FAD</name>
        <dbReference type="ChEBI" id="CHEBI:57692"/>
    </cofactor>
    <text evidence="12 14">Binds 1 FAD per subunit.</text>
</comment>
<organism evidence="17 18">
    <name type="scientific">Desulfuribacillus alkaliarsenatis</name>
    <dbReference type="NCBI Taxonomy" id="766136"/>
    <lineage>
        <taxon>Bacteria</taxon>
        <taxon>Bacillati</taxon>
        <taxon>Bacillota</taxon>
        <taxon>Desulfuribacillia</taxon>
        <taxon>Desulfuribacillales</taxon>
        <taxon>Desulfuribacillaceae</taxon>
        <taxon>Desulfuribacillus</taxon>
    </lineage>
</organism>
<dbReference type="Gene3D" id="3.30.390.30">
    <property type="match status" value="1"/>
</dbReference>
<comment type="caution">
    <text evidence="17">The sequence shown here is derived from an EMBL/GenBank/DDBJ whole genome shotgun (WGS) entry which is preliminary data.</text>
</comment>
<evidence type="ECO:0000259" key="15">
    <source>
        <dbReference type="Pfam" id="PF02852"/>
    </source>
</evidence>
<dbReference type="EMBL" id="MIJE01000001">
    <property type="protein sequence ID" value="OEF98588.1"/>
    <property type="molecule type" value="Genomic_DNA"/>
</dbReference>
<feature type="domain" description="Pyridine nucleotide-disulphide oxidoreductase dimerisation" evidence="15">
    <location>
        <begin position="347"/>
        <end position="456"/>
    </location>
</feature>
<name>A0A1E5G5X1_9FIRM</name>
<evidence type="ECO:0000256" key="5">
    <source>
        <dbReference type="ARBA" id="ARBA00022827"/>
    </source>
</evidence>
<feature type="disulfide bond" description="Redox-active" evidence="13">
    <location>
        <begin position="46"/>
        <end position="51"/>
    </location>
</feature>
<keyword evidence="4 14" id="KW-0285">Flavoprotein</keyword>
<evidence type="ECO:0000256" key="7">
    <source>
        <dbReference type="ARBA" id="ARBA00023027"/>
    </source>
</evidence>
<comment type="miscellaneous">
    <text evidence="14">The active site is a redox-active disulfide bond.</text>
</comment>
<dbReference type="InterPro" id="IPR012999">
    <property type="entry name" value="Pyr_OxRdtase_I_AS"/>
</dbReference>